<dbReference type="STRING" id="857340.A0A086SZQ0"/>
<keyword evidence="5" id="KW-0812">Transmembrane</keyword>
<dbReference type="PANTHER" id="PTHR31121">
    <property type="entry name" value="ALPHA-1,2 MANNOSYLTRANSFERASE KTR1"/>
    <property type="match status" value="1"/>
</dbReference>
<evidence type="ECO:0000313" key="6">
    <source>
        <dbReference type="EMBL" id="KFH42582.1"/>
    </source>
</evidence>
<feature type="transmembrane region" description="Helical" evidence="5">
    <location>
        <begin position="59"/>
        <end position="82"/>
    </location>
</feature>
<keyword evidence="5" id="KW-0472">Membrane</keyword>
<comment type="similarity">
    <text evidence="1">Belongs to the glycosyltransferase 15 family.</text>
</comment>
<evidence type="ECO:0000256" key="1">
    <source>
        <dbReference type="ARBA" id="ARBA00007677"/>
    </source>
</evidence>
<dbReference type="InterPro" id="IPR029044">
    <property type="entry name" value="Nucleotide-diphossugar_trans"/>
</dbReference>
<dbReference type="HOGENOM" id="CLU_024327_2_1_1"/>
<dbReference type="SUPFAM" id="SSF53448">
    <property type="entry name" value="Nucleotide-diphospho-sugar transferases"/>
    <property type="match status" value="1"/>
</dbReference>
<evidence type="ECO:0000256" key="5">
    <source>
        <dbReference type="SAM" id="Phobius"/>
    </source>
</evidence>
<dbReference type="GO" id="GO:0005794">
    <property type="term" value="C:Golgi apparatus"/>
    <property type="evidence" value="ECO:0007669"/>
    <property type="project" value="TreeGrafter"/>
</dbReference>
<keyword evidence="5" id="KW-1133">Transmembrane helix</keyword>
<accession>A0A086SZQ0</accession>
<dbReference type="GO" id="GO:0016020">
    <property type="term" value="C:membrane"/>
    <property type="evidence" value="ECO:0007669"/>
    <property type="project" value="InterPro"/>
</dbReference>
<dbReference type="Pfam" id="PF01793">
    <property type="entry name" value="Glyco_transf_15"/>
    <property type="match status" value="1"/>
</dbReference>
<dbReference type="AlphaFoldDB" id="A0A086SZQ0"/>
<comment type="caution">
    <text evidence="6">The sequence shown here is derived from an EMBL/GenBank/DDBJ whole genome shotgun (WGS) entry which is preliminary data.</text>
</comment>
<dbReference type="OrthoDB" id="439943at2759"/>
<sequence>MANETHRRARGASTRALQLPQLDSEKRNAGPRRATLASGLASRLAFFRRPLRLRGSSTMTVPLGVVVLFPLLVVILILVLFARHPSSDGSNMAPGGAPPTMRKISEKHDRVFVNGCLEPDTSQPRANAAFVVLARNKELEGVIQSMKSVERHFNRWYHYPYVFLNDGDFDETFKETVTKYASSSVEFGKVGPDMWGFPDWVDEKVAKEGIAKQGDAAVMYGGLESYHKMCRFYSGFFYNHPLLLKYDWYWRVEPEITYFCDITYDPFLKMIENNKTYGFTIAVKELRETVPNLFRYASAYKRLNNLASKGLWEMFVEPQDPEEKSDNAPSAEEAMQSDAKPNTLPDIDPEAMEGEKYNMCHFWSNFEIARLDWFRSKEYNDFFEMMDHSGGFWMERWGDAPVHSLAAGALLAPSDIHYFRDFGYRHTTIQHCPANALGRQLPREPFLNPAIDDEKERKEEEEYWADWDDEIESGVGCRCRCDKDIVDVEGKDGSCLPEWVDVAGGWASP</sequence>
<dbReference type="Gene3D" id="3.90.550.10">
    <property type="entry name" value="Spore Coat Polysaccharide Biosynthesis Protein SpsA, Chain A"/>
    <property type="match status" value="1"/>
</dbReference>
<dbReference type="InterPro" id="IPR002685">
    <property type="entry name" value="Glyco_trans_15"/>
</dbReference>
<proteinExistence type="inferred from homology"/>
<keyword evidence="7" id="KW-1185">Reference proteome</keyword>
<dbReference type="EMBL" id="JPKY01000090">
    <property type="protein sequence ID" value="KFH42582.1"/>
    <property type="molecule type" value="Genomic_DNA"/>
</dbReference>
<gene>
    <name evidence="6" type="ORF">ACRE_066720</name>
</gene>
<evidence type="ECO:0000256" key="3">
    <source>
        <dbReference type="ARBA" id="ARBA00022679"/>
    </source>
</evidence>
<name>A0A086SZQ0_HAPC1</name>
<dbReference type="PANTHER" id="PTHR31121:SF2">
    <property type="entry name" value="MANNOSYLTRANSFERASE KTR5-RELATED"/>
    <property type="match status" value="1"/>
</dbReference>
<evidence type="ECO:0000256" key="2">
    <source>
        <dbReference type="ARBA" id="ARBA00022676"/>
    </source>
</evidence>
<organism evidence="6 7">
    <name type="scientific">Hapsidospora chrysogenum (strain ATCC 11550 / CBS 779.69 / DSM 880 / IAM 14645 / JCM 23072 / IMI 49137)</name>
    <name type="common">Acremonium chrysogenum</name>
    <dbReference type="NCBI Taxonomy" id="857340"/>
    <lineage>
        <taxon>Eukaryota</taxon>
        <taxon>Fungi</taxon>
        <taxon>Dikarya</taxon>
        <taxon>Ascomycota</taxon>
        <taxon>Pezizomycotina</taxon>
        <taxon>Sordariomycetes</taxon>
        <taxon>Hypocreomycetidae</taxon>
        <taxon>Hypocreales</taxon>
        <taxon>Bionectriaceae</taxon>
        <taxon>Hapsidospora</taxon>
    </lineage>
</organism>
<keyword evidence="2 6" id="KW-0328">Glycosyltransferase</keyword>
<dbReference type="GO" id="GO:0006487">
    <property type="term" value="P:protein N-linked glycosylation"/>
    <property type="evidence" value="ECO:0007669"/>
    <property type="project" value="TreeGrafter"/>
</dbReference>
<protein>
    <submittedName>
        <fullName evidence="6">O-glycoside alpha-1,2-mannosyltransferase-like protein</fullName>
    </submittedName>
</protein>
<reference evidence="7" key="1">
    <citation type="journal article" date="2014" name="Genome Announc.">
        <title>Genome sequence and annotation of Acremonium chrysogenum, producer of the beta-lactam antibiotic cephalosporin C.</title>
        <authorList>
            <person name="Terfehr D."/>
            <person name="Dahlmann T.A."/>
            <person name="Specht T."/>
            <person name="Zadra I."/>
            <person name="Kuernsteiner H."/>
            <person name="Kueck U."/>
        </authorList>
    </citation>
    <scope>NUCLEOTIDE SEQUENCE [LARGE SCALE GENOMIC DNA]</scope>
    <source>
        <strain evidence="7">ATCC 11550 / CBS 779.69 / DSM 880 / IAM 14645 / JCM 23072 / IMI 49137</strain>
    </source>
</reference>
<keyword evidence="3 6" id="KW-0808">Transferase</keyword>
<evidence type="ECO:0000256" key="4">
    <source>
        <dbReference type="SAM" id="MobiDB-lite"/>
    </source>
</evidence>
<feature type="region of interest" description="Disordered" evidence="4">
    <location>
        <begin position="320"/>
        <end position="344"/>
    </location>
</feature>
<dbReference type="GO" id="GO:0000026">
    <property type="term" value="F:alpha-1,2-mannosyltransferase activity"/>
    <property type="evidence" value="ECO:0007669"/>
    <property type="project" value="TreeGrafter"/>
</dbReference>
<dbReference type="GO" id="GO:0000032">
    <property type="term" value="P:cell wall mannoprotein biosynthetic process"/>
    <property type="evidence" value="ECO:0007669"/>
    <property type="project" value="TreeGrafter"/>
</dbReference>
<dbReference type="Proteomes" id="UP000029964">
    <property type="component" value="Unassembled WGS sequence"/>
</dbReference>
<evidence type="ECO:0000313" key="7">
    <source>
        <dbReference type="Proteomes" id="UP000029964"/>
    </source>
</evidence>
<feature type="region of interest" description="Disordered" evidence="4">
    <location>
        <begin position="1"/>
        <end position="34"/>
    </location>
</feature>